<evidence type="ECO:0000313" key="1">
    <source>
        <dbReference type="EMBL" id="XCN27980.1"/>
    </source>
</evidence>
<organism evidence="1">
    <name type="scientific">Serratia phage Kevin</name>
    <dbReference type="NCBI Taxonomy" id="3161161"/>
    <lineage>
        <taxon>Viruses</taxon>
        <taxon>Duplodnaviria</taxon>
        <taxon>Heunggongvirae</taxon>
        <taxon>Uroviricota</taxon>
        <taxon>Caudoviricetes</taxon>
        <taxon>Pantevenvirales</taxon>
        <taxon>Ackermannviridae</taxon>
        <taxon>Miltonvirus</taxon>
    </lineage>
</organism>
<name>A0AAU8KWT8_9CAUD</name>
<sequence>MENQFIAFGKEEFLCYPGATPFSNGDAPVVLYVSEDICAKISEAVPAPVSEVTLICSGESAELIWWEGENMGAGRSWDGESLSKSVASSVSEMDTDGLFLWLVSLISAK</sequence>
<reference evidence="1" key="1">
    <citation type="submission" date="2024-06" db="EMBL/GenBank/DDBJ databases">
        <authorList>
            <person name="Melgar S."/>
            <person name="Ryabinky S."/>
            <person name="Merugu K."/>
            <person name="Desisa B."/>
            <person name="Truong H."/>
            <person name="Jamal R."/>
            <person name="Sandhu A."/>
            <person name="Johnson A."/>
        </authorList>
    </citation>
    <scope>NUCLEOTIDE SEQUENCE</scope>
</reference>
<accession>A0AAU8KWT8</accession>
<protein>
    <submittedName>
        <fullName evidence="1">Uncharacterized protein</fullName>
    </submittedName>
</protein>
<dbReference type="EMBL" id="PP869623">
    <property type="protein sequence ID" value="XCN27980.1"/>
    <property type="molecule type" value="Genomic_DNA"/>
</dbReference>
<proteinExistence type="predicted"/>